<dbReference type="Pfam" id="PF00654">
    <property type="entry name" value="Voltage_CLC"/>
    <property type="match status" value="1"/>
</dbReference>
<evidence type="ECO:0000256" key="4">
    <source>
        <dbReference type="ARBA" id="ARBA00022737"/>
    </source>
</evidence>
<dbReference type="Gene3D" id="3.10.580.10">
    <property type="entry name" value="CBS-domain"/>
    <property type="match status" value="1"/>
</dbReference>
<feature type="transmembrane region" description="Helical" evidence="10">
    <location>
        <begin position="184"/>
        <end position="208"/>
    </location>
</feature>
<dbReference type="OMA" id="HWHENED"/>
<keyword evidence="5 10" id="KW-1133">Transmembrane helix</keyword>
<keyword evidence="7 10" id="KW-0472">Membrane</keyword>
<dbReference type="InterPro" id="IPR050970">
    <property type="entry name" value="Cl_channel_volt-gated"/>
</dbReference>
<dbReference type="InterPro" id="IPR046342">
    <property type="entry name" value="CBS_dom_sf"/>
</dbReference>
<feature type="transmembrane region" description="Helical" evidence="10">
    <location>
        <begin position="336"/>
        <end position="360"/>
    </location>
</feature>
<evidence type="ECO:0000256" key="9">
    <source>
        <dbReference type="SAM" id="MobiDB-lite"/>
    </source>
</evidence>
<dbReference type="SUPFAM" id="SSF81340">
    <property type="entry name" value="Clc chloride channel"/>
    <property type="match status" value="1"/>
</dbReference>
<dbReference type="PANTHER" id="PTHR45720">
    <property type="entry name" value="CHLORIDE CHANNEL PROTEIN 2"/>
    <property type="match status" value="1"/>
</dbReference>
<dbReference type="AlphaFoldDB" id="A0A5J4YSI4"/>
<dbReference type="PRINTS" id="PR00762">
    <property type="entry name" value="CLCHANNEL"/>
</dbReference>
<dbReference type="GO" id="GO:0005247">
    <property type="term" value="F:voltage-gated chloride channel activity"/>
    <property type="evidence" value="ECO:0007669"/>
    <property type="project" value="TreeGrafter"/>
</dbReference>
<evidence type="ECO:0000256" key="5">
    <source>
        <dbReference type="ARBA" id="ARBA00022989"/>
    </source>
</evidence>
<evidence type="ECO:0000256" key="6">
    <source>
        <dbReference type="ARBA" id="ARBA00023065"/>
    </source>
</evidence>
<dbReference type="PANTHER" id="PTHR45720:SF10">
    <property type="entry name" value="CHLORIDE CHANNEL PROTEIN 2"/>
    <property type="match status" value="1"/>
</dbReference>
<name>A0A5J4YSI4_PORPP</name>
<dbReference type="Gene3D" id="1.10.3080.10">
    <property type="entry name" value="Clc chloride channel"/>
    <property type="match status" value="1"/>
</dbReference>
<dbReference type="SUPFAM" id="SSF54631">
    <property type="entry name" value="CBS-domain pair"/>
    <property type="match status" value="1"/>
</dbReference>
<feature type="transmembrane region" description="Helical" evidence="10">
    <location>
        <begin position="456"/>
        <end position="478"/>
    </location>
</feature>
<dbReference type="EMBL" id="VRMN01000006">
    <property type="protein sequence ID" value="KAA8493773.1"/>
    <property type="molecule type" value="Genomic_DNA"/>
</dbReference>
<feature type="region of interest" description="Disordered" evidence="9">
    <location>
        <begin position="110"/>
        <end position="175"/>
    </location>
</feature>
<evidence type="ECO:0000256" key="3">
    <source>
        <dbReference type="ARBA" id="ARBA00022692"/>
    </source>
</evidence>
<dbReference type="GO" id="GO:0016020">
    <property type="term" value="C:membrane"/>
    <property type="evidence" value="ECO:0007669"/>
    <property type="project" value="UniProtKB-SubCell"/>
</dbReference>
<keyword evidence="6" id="KW-0406">Ion transport</keyword>
<feature type="transmembrane region" description="Helical" evidence="10">
    <location>
        <begin position="229"/>
        <end position="250"/>
    </location>
</feature>
<gene>
    <name evidence="11" type="ORF">FVE85_4910</name>
</gene>
<comment type="subcellular location">
    <subcellularLocation>
        <location evidence="1">Membrane</location>
        <topology evidence="1">Multi-pass membrane protein</topology>
    </subcellularLocation>
</comment>
<keyword evidence="4" id="KW-0677">Repeat</keyword>
<feature type="region of interest" description="Disordered" evidence="9">
    <location>
        <begin position="1"/>
        <end position="33"/>
    </location>
</feature>
<organism evidence="11 12">
    <name type="scientific">Porphyridium purpureum</name>
    <name type="common">Red alga</name>
    <name type="synonym">Porphyridium cruentum</name>
    <dbReference type="NCBI Taxonomy" id="35688"/>
    <lineage>
        <taxon>Eukaryota</taxon>
        <taxon>Rhodophyta</taxon>
        <taxon>Bangiophyceae</taxon>
        <taxon>Porphyridiales</taxon>
        <taxon>Porphyridiaceae</taxon>
        <taxon>Porphyridium</taxon>
    </lineage>
</organism>
<reference evidence="12" key="1">
    <citation type="journal article" date="2019" name="Nat. Commun.">
        <title>Expansion of phycobilisome linker gene families in mesophilic red algae.</title>
        <authorList>
            <person name="Lee J."/>
            <person name="Kim D."/>
            <person name="Bhattacharya D."/>
            <person name="Yoon H.S."/>
        </authorList>
    </citation>
    <scope>NUCLEOTIDE SEQUENCE [LARGE SCALE GENOMIC DNA]</scope>
    <source>
        <strain evidence="12">CCMP 1328</strain>
    </source>
</reference>
<feature type="transmembrane region" description="Helical" evidence="10">
    <location>
        <begin position="586"/>
        <end position="609"/>
    </location>
</feature>
<dbReference type="InterPro" id="IPR014743">
    <property type="entry name" value="Cl-channel_core"/>
</dbReference>
<keyword evidence="3 10" id="KW-0812">Transmembrane</keyword>
<accession>A0A5J4YSI4</accession>
<feature type="transmembrane region" description="Helical" evidence="10">
    <location>
        <begin position="372"/>
        <end position="392"/>
    </location>
</feature>
<feature type="transmembrane region" description="Helical" evidence="10">
    <location>
        <begin position="615"/>
        <end position="634"/>
    </location>
</feature>
<comment type="caution">
    <text evidence="11">The sequence shown here is derived from an EMBL/GenBank/DDBJ whole genome shotgun (WGS) entry which is preliminary data.</text>
</comment>
<dbReference type="OrthoDB" id="4564at2759"/>
<sequence length="828" mass="91118">MFVDKSSGRSQSASVLAEQKEPVTPPAAADAEQARSTAAQLEFQYSAHSLTYLDFLDGIHCIDSGLRRHVGRENESSGQWHLTPLSNKQYFRVLPRLLGDAYPSQLAHWHENEDPQPQRWRQGGASTEAAQLAAKPSNANAETSPLLDDGRGEDEDDELAGAEDPGSSWKTPADPDETMTLNSFVYLALIACASFGICIAVTGTATWIASGVKQAASSIAHPFDGHAQFVSVALMMLFHATLATCSYLVVSLFGEGFSVGSGIPELKCALQGNYHTKLFSFRTLLSKAVGLSLSLASGLSIGRLGPFVHFATVVASQTGKLKFLFPWLARSPKKRIQAMVAACAIGVSATTGSIVGATFLSIELTGLYFYTHWFPVCLWAALSGYMMGALFLGVDEMAYFPSSPQPLTHDLLFLHTFYFAVFGVFCGLVGVCIITVKQYATNWIKEAKMGPKRFCMLIFVFTCFHTFISFAAGDILGMPQRNAVGFMMAQQRDAFCDGVALPNSVLPWFDFLRSTDFCMKTLWLRHLVMLCLKILLSAVCFSLPIPAGVFMPVFMCGAISGRFFAEGASRLMIHLGWLPLPLDPRVFALVGAAAVCTGTLQVVSTAIIILELTNAGMTLVLPLTVACVVAYFVSNFFTSDLFSRTIVSRRLPAIIGVRELSFLEAHEAWHMKMKSVPAAQIMSTRFFKVFPSSTVFEVRTLLQEPWMVCALLSNEQDATLLGTISRRALADAVRNLPYDALYVPYLRQFAEKCRDPTWIYESGVDPAPFIVGLSTPFWRLQAFFQLLRVGQMWVVHRGRAVGIITKGNFLDFMFEYRDAHNTISWLLE</sequence>
<keyword evidence="2" id="KW-0813">Transport</keyword>
<keyword evidence="12" id="KW-1185">Reference proteome</keyword>
<evidence type="ECO:0000256" key="1">
    <source>
        <dbReference type="ARBA" id="ARBA00004141"/>
    </source>
</evidence>
<evidence type="ECO:0000313" key="11">
    <source>
        <dbReference type="EMBL" id="KAA8493773.1"/>
    </source>
</evidence>
<feature type="compositionally biased region" description="Acidic residues" evidence="9">
    <location>
        <begin position="151"/>
        <end position="161"/>
    </location>
</feature>
<evidence type="ECO:0000256" key="10">
    <source>
        <dbReference type="SAM" id="Phobius"/>
    </source>
</evidence>
<dbReference type="InterPro" id="IPR001807">
    <property type="entry name" value="ClC"/>
</dbReference>
<evidence type="ECO:0000256" key="7">
    <source>
        <dbReference type="ARBA" id="ARBA00023136"/>
    </source>
</evidence>
<feature type="transmembrane region" description="Helical" evidence="10">
    <location>
        <begin position="522"/>
        <end position="539"/>
    </location>
</feature>
<evidence type="ECO:0000256" key="8">
    <source>
        <dbReference type="ARBA" id="ARBA00023214"/>
    </source>
</evidence>
<keyword evidence="8" id="KW-0868">Chloride</keyword>
<protein>
    <submittedName>
        <fullName evidence="11">Chloride channel protein F</fullName>
    </submittedName>
</protein>
<evidence type="ECO:0000256" key="2">
    <source>
        <dbReference type="ARBA" id="ARBA00022448"/>
    </source>
</evidence>
<proteinExistence type="predicted"/>
<evidence type="ECO:0000313" key="12">
    <source>
        <dbReference type="Proteomes" id="UP000324585"/>
    </source>
</evidence>
<dbReference type="Proteomes" id="UP000324585">
    <property type="component" value="Unassembled WGS sequence"/>
</dbReference>
<feature type="transmembrane region" description="Helical" evidence="10">
    <location>
        <begin position="412"/>
        <end position="436"/>
    </location>
</feature>